<dbReference type="GO" id="GO:0016491">
    <property type="term" value="F:oxidoreductase activity"/>
    <property type="evidence" value="ECO:0007669"/>
    <property type="project" value="InterPro"/>
</dbReference>
<protein>
    <recommendedName>
        <fullName evidence="1">Glutamate synthase alpha subunit C-terminal domain-containing protein</fullName>
    </recommendedName>
</protein>
<feature type="domain" description="Glutamate synthase alpha subunit C-terminal" evidence="1">
    <location>
        <begin position="18"/>
        <end position="80"/>
    </location>
</feature>
<keyword evidence="3" id="KW-1185">Reference proteome</keyword>
<dbReference type="InterPro" id="IPR002489">
    <property type="entry name" value="Glu_synth_asu_C"/>
</dbReference>
<dbReference type="Gene3D" id="2.160.20.60">
    <property type="entry name" value="Glutamate synthase, alpha subunit, C-terminal domain"/>
    <property type="match status" value="1"/>
</dbReference>
<accession>A0A2G5S983</accession>
<evidence type="ECO:0000313" key="3">
    <source>
        <dbReference type="Proteomes" id="UP000230233"/>
    </source>
</evidence>
<organism evidence="2 3">
    <name type="scientific">Caenorhabditis nigoni</name>
    <dbReference type="NCBI Taxonomy" id="1611254"/>
    <lineage>
        <taxon>Eukaryota</taxon>
        <taxon>Metazoa</taxon>
        <taxon>Ecdysozoa</taxon>
        <taxon>Nematoda</taxon>
        <taxon>Chromadorea</taxon>
        <taxon>Rhabditida</taxon>
        <taxon>Rhabditina</taxon>
        <taxon>Rhabditomorpha</taxon>
        <taxon>Rhabditoidea</taxon>
        <taxon>Rhabditidae</taxon>
        <taxon>Peloderinae</taxon>
        <taxon>Caenorhabditis</taxon>
    </lineage>
</organism>
<dbReference type="PANTHER" id="PTHR43100">
    <property type="entry name" value="GLUTAMATE SYNTHASE [NADPH] SMALL CHAIN"/>
    <property type="match status" value="1"/>
</dbReference>
<dbReference type="AlphaFoldDB" id="A0A2G5S983"/>
<dbReference type="EMBL" id="PDUG01000082">
    <property type="protein sequence ID" value="PIC11469.1"/>
    <property type="molecule type" value="Genomic_DNA"/>
</dbReference>
<gene>
    <name evidence="2" type="ORF">B9Z55_029068</name>
</gene>
<evidence type="ECO:0000313" key="2">
    <source>
        <dbReference type="EMBL" id="PIC11469.1"/>
    </source>
</evidence>
<reference evidence="3" key="1">
    <citation type="submission" date="2017-10" db="EMBL/GenBank/DDBJ databases">
        <title>Rapid genome shrinkage in a self-fertile nematode reveals novel sperm competition proteins.</title>
        <authorList>
            <person name="Yin D."/>
            <person name="Schwarz E.M."/>
            <person name="Thomas C.G."/>
            <person name="Felde R.L."/>
            <person name="Korf I.F."/>
            <person name="Cutter A.D."/>
            <person name="Schartner C.M."/>
            <person name="Ralston E.J."/>
            <person name="Meyer B.J."/>
            <person name="Haag E.S."/>
        </authorList>
    </citation>
    <scope>NUCLEOTIDE SEQUENCE [LARGE SCALE GENOMIC DNA]</scope>
    <source>
        <strain evidence="3">JU1422</strain>
    </source>
</reference>
<dbReference type="OrthoDB" id="5818216at2759"/>
<sequence length="109" mass="12028">MLVPRRCPCTIRCQQCWSKCVVDAVGDQVCEYKTGGKIIMLGTTGRNFAAALNGEIACFCAQENNFYSLINAATVDLNDATTVGPSLHSFKNREICQTHWLAAWTTNLH</sequence>
<dbReference type="InterPro" id="IPR051394">
    <property type="entry name" value="Glutamate_Synthase"/>
</dbReference>
<dbReference type="PANTHER" id="PTHR43100:SF1">
    <property type="entry name" value="GLUTAMATE SYNTHASE [NADPH] SMALL CHAIN"/>
    <property type="match status" value="1"/>
</dbReference>
<dbReference type="InterPro" id="IPR036485">
    <property type="entry name" value="Glu_synth_asu_C_sf"/>
</dbReference>
<proteinExistence type="predicted"/>
<dbReference type="Pfam" id="PF01493">
    <property type="entry name" value="GXGXG"/>
    <property type="match status" value="1"/>
</dbReference>
<dbReference type="SUPFAM" id="SSF69336">
    <property type="entry name" value="Alpha subunit of glutamate synthase, C-terminal domain"/>
    <property type="match status" value="1"/>
</dbReference>
<name>A0A2G5S983_9PELO</name>
<evidence type="ECO:0000259" key="1">
    <source>
        <dbReference type="Pfam" id="PF01493"/>
    </source>
</evidence>
<comment type="caution">
    <text evidence="2">The sequence shown here is derived from an EMBL/GenBank/DDBJ whole genome shotgun (WGS) entry which is preliminary data.</text>
</comment>
<dbReference type="Proteomes" id="UP000230233">
    <property type="component" value="Unassembled WGS sequence"/>
</dbReference>